<dbReference type="Gene3D" id="1.10.150.130">
    <property type="match status" value="1"/>
</dbReference>
<accession>A0ABU0GI94</accession>
<evidence type="ECO:0000259" key="6">
    <source>
        <dbReference type="PROSITE" id="PS51898"/>
    </source>
</evidence>
<keyword evidence="4" id="KW-0233">DNA recombination</keyword>
<dbReference type="InterPro" id="IPR013762">
    <property type="entry name" value="Integrase-like_cat_sf"/>
</dbReference>
<dbReference type="PROSITE" id="PS51900">
    <property type="entry name" value="CB"/>
    <property type="match status" value="1"/>
</dbReference>
<dbReference type="PROSITE" id="PS51898">
    <property type="entry name" value="TYR_RECOMBINASE"/>
    <property type="match status" value="1"/>
</dbReference>
<evidence type="ECO:0000259" key="7">
    <source>
        <dbReference type="PROSITE" id="PS51900"/>
    </source>
</evidence>
<dbReference type="EMBL" id="JAUSVM010000001">
    <property type="protein sequence ID" value="MDQ0424297.1"/>
    <property type="molecule type" value="Genomic_DNA"/>
</dbReference>
<keyword evidence="3 5" id="KW-0238">DNA-binding</keyword>
<reference evidence="8 9" key="1">
    <citation type="submission" date="2023-07" db="EMBL/GenBank/DDBJ databases">
        <title>Sequencing the genomes of 1000 actinobacteria strains.</title>
        <authorList>
            <person name="Klenk H.-P."/>
        </authorList>
    </citation>
    <scope>NUCLEOTIDE SEQUENCE [LARGE SCALE GENOMIC DNA]</scope>
    <source>
        <strain evidence="8 9">DSM 14785</strain>
    </source>
</reference>
<evidence type="ECO:0000256" key="5">
    <source>
        <dbReference type="PROSITE-ProRule" id="PRU01248"/>
    </source>
</evidence>
<feature type="domain" description="Core-binding (CB)" evidence="7">
    <location>
        <begin position="57"/>
        <end position="135"/>
    </location>
</feature>
<comment type="similarity">
    <text evidence="1">Belongs to the 'phage' integrase family.</text>
</comment>
<dbReference type="PANTHER" id="PTHR30349:SF64">
    <property type="entry name" value="PROPHAGE INTEGRASE INTD-RELATED"/>
    <property type="match status" value="1"/>
</dbReference>
<evidence type="ECO:0000313" key="9">
    <source>
        <dbReference type="Proteomes" id="UP001240250"/>
    </source>
</evidence>
<dbReference type="Gene3D" id="1.10.443.10">
    <property type="entry name" value="Intergrase catalytic core"/>
    <property type="match status" value="1"/>
</dbReference>
<keyword evidence="2" id="KW-0229">DNA integration</keyword>
<evidence type="ECO:0000313" key="8">
    <source>
        <dbReference type="EMBL" id="MDQ0424297.1"/>
    </source>
</evidence>
<dbReference type="PANTHER" id="PTHR30349">
    <property type="entry name" value="PHAGE INTEGRASE-RELATED"/>
    <property type="match status" value="1"/>
</dbReference>
<sequence length="356" mass="38690">MRKLPSGRYQARYQLPGGSTSVTAPDTFRTKIEATAWLAKQRAAIGEGRINPAAVTTTLGEYADSWLQARDLKATTRTLYRRQYAKAIEPHWGAIRLGDITPAAVSAWYSTLLVERPTERAHVYALFRTILNTAWRDDLIAANPCRVQGGGAVKGRSKAIRPASLAELEALVAALDERWRPLVMLGAWCALRFGEATELRRGDIDLAAGLVRVRRGVTWMTGEPHVDTPKSAAGLRDVAIPPHLTPMLSTHLADHVAAGRRALLFPLEPGGLVQVSPHRFRPLFAAARSAAGREDLTFHALRHTGAVLAAATGATVAELMARLGHATPAMAMRYQHAAADRDRVIADALSRMINEG</sequence>
<name>A0ABU0GI94_9CELL</name>
<dbReference type="InterPro" id="IPR044068">
    <property type="entry name" value="CB"/>
</dbReference>
<dbReference type="Pfam" id="PF00589">
    <property type="entry name" value="Phage_integrase"/>
    <property type="match status" value="1"/>
</dbReference>
<proteinExistence type="inferred from homology"/>
<keyword evidence="9" id="KW-1185">Reference proteome</keyword>
<protein>
    <submittedName>
        <fullName evidence="8">Integrase</fullName>
    </submittedName>
</protein>
<evidence type="ECO:0000256" key="3">
    <source>
        <dbReference type="ARBA" id="ARBA00023125"/>
    </source>
</evidence>
<dbReference type="Pfam" id="PF26003">
    <property type="entry name" value="Integrase_N_phage"/>
    <property type="match status" value="1"/>
</dbReference>
<dbReference type="CDD" id="cd01189">
    <property type="entry name" value="INT_ICEBs1_C_like"/>
    <property type="match status" value="1"/>
</dbReference>
<dbReference type="InterPro" id="IPR004107">
    <property type="entry name" value="Integrase_SAM-like_N"/>
</dbReference>
<comment type="caution">
    <text evidence="8">The sequence shown here is derived from an EMBL/GenBank/DDBJ whole genome shotgun (WGS) entry which is preliminary data.</text>
</comment>
<dbReference type="InterPro" id="IPR002104">
    <property type="entry name" value="Integrase_catalytic"/>
</dbReference>
<dbReference type="InterPro" id="IPR050090">
    <property type="entry name" value="Tyrosine_recombinase_XerCD"/>
</dbReference>
<dbReference type="InterPro" id="IPR058717">
    <property type="entry name" value="Phage_L5_Integrase_N"/>
</dbReference>
<dbReference type="RefSeq" id="WP_233421049.1">
    <property type="nucleotide sequence ID" value="NZ_JAUSVM010000001.1"/>
</dbReference>
<dbReference type="SUPFAM" id="SSF56349">
    <property type="entry name" value="DNA breaking-rejoining enzymes"/>
    <property type="match status" value="1"/>
</dbReference>
<evidence type="ECO:0000256" key="1">
    <source>
        <dbReference type="ARBA" id="ARBA00008857"/>
    </source>
</evidence>
<feature type="domain" description="Tyr recombinase" evidence="6">
    <location>
        <begin position="158"/>
        <end position="347"/>
    </location>
</feature>
<evidence type="ECO:0000256" key="4">
    <source>
        <dbReference type="ARBA" id="ARBA00023172"/>
    </source>
</evidence>
<dbReference type="InterPro" id="IPR010998">
    <property type="entry name" value="Integrase_recombinase_N"/>
</dbReference>
<organism evidence="8 9">
    <name type="scientific">Cellulomonas iranensis</name>
    <dbReference type="NCBI Taxonomy" id="76862"/>
    <lineage>
        <taxon>Bacteria</taxon>
        <taxon>Bacillati</taxon>
        <taxon>Actinomycetota</taxon>
        <taxon>Actinomycetes</taxon>
        <taxon>Micrococcales</taxon>
        <taxon>Cellulomonadaceae</taxon>
        <taxon>Cellulomonas</taxon>
    </lineage>
</organism>
<dbReference type="Proteomes" id="UP001240250">
    <property type="component" value="Unassembled WGS sequence"/>
</dbReference>
<dbReference type="InterPro" id="IPR011010">
    <property type="entry name" value="DNA_brk_join_enz"/>
</dbReference>
<evidence type="ECO:0000256" key="2">
    <source>
        <dbReference type="ARBA" id="ARBA00022908"/>
    </source>
</evidence>
<dbReference type="Pfam" id="PF14659">
    <property type="entry name" value="Phage_int_SAM_3"/>
    <property type="match status" value="1"/>
</dbReference>
<gene>
    <name evidence="8" type="ORF">JO380_000678</name>
</gene>